<name>A0A9P8DW84_AURME</name>
<reference evidence="3" key="1">
    <citation type="journal article" date="2021" name="J Fungi (Basel)">
        <title>Virulence traits and population genomics of the black yeast Aureobasidium melanogenum.</title>
        <authorList>
            <person name="Cernosa A."/>
            <person name="Sun X."/>
            <person name="Gostincar C."/>
            <person name="Fang C."/>
            <person name="Gunde-Cimerman N."/>
            <person name="Song Z."/>
        </authorList>
    </citation>
    <scope>NUCLEOTIDE SEQUENCE</scope>
    <source>
        <strain evidence="3">EXF-9911</strain>
    </source>
</reference>
<dbReference type="Pfam" id="PF13460">
    <property type="entry name" value="NAD_binding_10"/>
    <property type="match status" value="1"/>
</dbReference>
<evidence type="ECO:0000313" key="3">
    <source>
        <dbReference type="EMBL" id="KAG9659777.1"/>
    </source>
</evidence>
<feature type="non-terminal residue" evidence="3">
    <location>
        <position position="1"/>
    </location>
</feature>
<dbReference type="InterPro" id="IPR016040">
    <property type="entry name" value="NAD(P)-bd_dom"/>
</dbReference>
<organism evidence="3 4">
    <name type="scientific">Aureobasidium melanogenum</name>
    <name type="common">Aureobasidium pullulans var. melanogenum</name>
    <dbReference type="NCBI Taxonomy" id="46634"/>
    <lineage>
        <taxon>Eukaryota</taxon>
        <taxon>Fungi</taxon>
        <taxon>Dikarya</taxon>
        <taxon>Ascomycota</taxon>
        <taxon>Pezizomycotina</taxon>
        <taxon>Dothideomycetes</taxon>
        <taxon>Dothideomycetidae</taxon>
        <taxon>Dothideales</taxon>
        <taxon>Saccotheciaceae</taxon>
        <taxon>Aureobasidium</taxon>
    </lineage>
</organism>
<reference evidence="3" key="2">
    <citation type="submission" date="2021-08" db="EMBL/GenBank/DDBJ databases">
        <authorList>
            <person name="Gostincar C."/>
            <person name="Sun X."/>
            <person name="Song Z."/>
            <person name="Gunde-Cimerman N."/>
        </authorList>
    </citation>
    <scope>NUCLEOTIDE SEQUENCE</scope>
    <source>
        <strain evidence="3">EXF-9911</strain>
    </source>
</reference>
<dbReference type="InterPro" id="IPR036291">
    <property type="entry name" value="NAD(P)-bd_dom_sf"/>
</dbReference>
<evidence type="ECO:0000259" key="2">
    <source>
        <dbReference type="Pfam" id="PF13460"/>
    </source>
</evidence>
<dbReference type="EMBL" id="JAHFXF010002110">
    <property type="protein sequence ID" value="KAG9659777.1"/>
    <property type="molecule type" value="Genomic_DNA"/>
</dbReference>
<comment type="caution">
    <text evidence="3">The sequence shown here is derived from an EMBL/GenBank/DDBJ whole genome shotgun (WGS) entry which is preliminary data.</text>
</comment>
<accession>A0A9P8DW84</accession>
<dbReference type="SUPFAM" id="SSF51735">
    <property type="entry name" value="NAD(P)-binding Rossmann-fold domains"/>
    <property type="match status" value="1"/>
</dbReference>
<sequence length="282" mass="31079">MPRRVALLGATGQTGQAVLKDLLDREISINIYVRSASKLIQKFPSLSSMPNTQIFSGEISDSTLIKNLLTDVDVIIFTLGWNENRRGPTIIEDGARAVVNALRELNEEQKQKQKQEQPPRLIFLSSMTWNETLHGNTPSLHTRMIRLAFYYPYQDLLAGQRILLSEPSLLKVTLIQPPALIEEPASGYDISIDKAGAGCSYPDLGGSMVEVALDEAYESVPAVMVTSKAGHDFGRLDRNGKRMTKHTAAGIPTWSPTVVLICRSTAYVWQSGRDAQFSADCG</sequence>
<dbReference type="PANTHER" id="PTHR15020:SF50">
    <property type="entry name" value="UPF0659 PROTEIN YMR090W"/>
    <property type="match status" value="1"/>
</dbReference>
<dbReference type="PANTHER" id="PTHR15020">
    <property type="entry name" value="FLAVIN REDUCTASE-RELATED"/>
    <property type="match status" value="1"/>
</dbReference>
<dbReference type="AlphaFoldDB" id="A0A9P8DW84"/>
<dbReference type="OrthoDB" id="10254221at2759"/>
<proteinExistence type="inferred from homology"/>
<feature type="domain" description="NAD(P)-binding" evidence="2">
    <location>
        <begin position="9"/>
        <end position="192"/>
    </location>
</feature>
<evidence type="ECO:0000313" key="4">
    <source>
        <dbReference type="Proteomes" id="UP000779574"/>
    </source>
</evidence>
<protein>
    <submittedName>
        <fullName evidence="3">NAD(P)-binding protein</fullName>
    </submittedName>
</protein>
<gene>
    <name evidence="3" type="ORF">KCU76_g19680</name>
</gene>
<dbReference type="Gene3D" id="3.40.50.720">
    <property type="entry name" value="NAD(P)-binding Rossmann-like Domain"/>
    <property type="match status" value="1"/>
</dbReference>
<comment type="similarity">
    <text evidence="1">Belongs to the avfA family.</text>
</comment>
<dbReference type="Proteomes" id="UP000779574">
    <property type="component" value="Unassembled WGS sequence"/>
</dbReference>
<evidence type="ECO:0000256" key="1">
    <source>
        <dbReference type="ARBA" id="ARBA00038376"/>
    </source>
</evidence>